<accession>Q0RXG4</accession>
<geneLocation type="plasmid" evidence="1 2">
    <name>pRHL1</name>
</geneLocation>
<dbReference type="PROSITE" id="PS51257">
    <property type="entry name" value="PROKAR_LIPOPROTEIN"/>
    <property type="match status" value="1"/>
</dbReference>
<reference evidence="2" key="1">
    <citation type="journal article" date="2006" name="Proc. Natl. Acad. Sci. U.S.A.">
        <title>The complete genome of Rhodococcus sp. RHA1 provides insights into a catabolic powerhouse.</title>
        <authorList>
            <person name="McLeod M.P."/>
            <person name="Warren R.L."/>
            <person name="Hsiao W.W.L."/>
            <person name="Araki N."/>
            <person name="Myhre M."/>
            <person name="Fernandes C."/>
            <person name="Miyazawa D."/>
            <person name="Wong W."/>
            <person name="Lillquist A.L."/>
            <person name="Wang D."/>
            <person name="Dosanjh M."/>
            <person name="Hara H."/>
            <person name="Petrescu A."/>
            <person name="Morin R.D."/>
            <person name="Yang G."/>
            <person name="Stott J.M."/>
            <person name="Schein J.E."/>
            <person name="Shin H."/>
            <person name="Smailus D."/>
            <person name="Siddiqui A.S."/>
            <person name="Marra M.A."/>
            <person name="Jones S.J.M."/>
            <person name="Holt R."/>
            <person name="Brinkman F.S.L."/>
            <person name="Miyauchi K."/>
            <person name="Fukuda M."/>
            <person name="Davies J.E."/>
            <person name="Mohn W.W."/>
            <person name="Eltis L.D."/>
        </authorList>
    </citation>
    <scope>NUCLEOTIDE SEQUENCE [LARGE SCALE GENOMIC DNA]</scope>
    <source>
        <strain evidence="2">RHA1</strain>
    </source>
</reference>
<protein>
    <submittedName>
        <fullName evidence="1">Uncharacterized protein</fullName>
    </submittedName>
</protein>
<sequence>MMSDAARRRGWFTTGHAPALIGTSCRSGPADAELPEGLVVHLCHQLLRGGVGCSLGSSWSGRVTVYDEKTRYVSVAFMCNLPRRQVPGERNDGHSSAACVGVGQVPHVRHQVIADVGVA</sequence>
<dbReference type="AlphaFoldDB" id="Q0RXG4"/>
<proteinExistence type="predicted"/>
<dbReference type="Proteomes" id="UP000008710">
    <property type="component" value="Plasmid pRHL1"/>
</dbReference>
<dbReference type="KEGG" id="rha:RHA1_ro08978"/>
<gene>
    <name evidence="1" type="ordered locus">RHA1_ro08978</name>
</gene>
<dbReference type="HOGENOM" id="CLU_2059578_0_0_11"/>
<name>Q0RXG4_RHOJR</name>
<evidence type="ECO:0000313" key="2">
    <source>
        <dbReference type="Proteomes" id="UP000008710"/>
    </source>
</evidence>
<keyword evidence="1" id="KW-0614">Plasmid</keyword>
<evidence type="ECO:0000313" key="1">
    <source>
        <dbReference type="EMBL" id="ABH00022.1"/>
    </source>
</evidence>
<dbReference type="EMBL" id="CP000432">
    <property type="protein sequence ID" value="ABH00022.1"/>
    <property type="molecule type" value="Genomic_DNA"/>
</dbReference>
<organism evidence="1 2">
    <name type="scientific">Rhodococcus jostii (strain RHA1)</name>
    <dbReference type="NCBI Taxonomy" id="101510"/>
    <lineage>
        <taxon>Bacteria</taxon>
        <taxon>Bacillati</taxon>
        <taxon>Actinomycetota</taxon>
        <taxon>Actinomycetes</taxon>
        <taxon>Mycobacteriales</taxon>
        <taxon>Nocardiaceae</taxon>
        <taxon>Rhodococcus</taxon>
    </lineage>
</organism>